<dbReference type="Gene3D" id="3.40.630.30">
    <property type="match status" value="2"/>
</dbReference>
<evidence type="ECO:0000259" key="4">
    <source>
        <dbReference type="PROSITE" id="PS51186"/>
    </source>
</evidence>
<dbReference type="EMBL" id="LGUT01004081">
    <property type="protein sequence ID" value="KOG63560.1"/>
    <property type="molecule type" value="Genomic_DNA"/>
</dbReference>
<dbReference type="InterPro" id="IPR022902">
    <property type="entry name" value="NAcTrfase_Eis"/>
</dbReference>
<dbReference type="InterPro" id="IPR025559">
    <property type="entry name" value="Eis_dom"/>
</dbReference>
<dbReference type="InterPro" id="IPR036527">
    <property type="entry name" value="SCP2_sterol-bd_dom_sf"/>
</dbReference>
<evidence type="ECO:0000313" key="5">
    <source>
        <dbReference type="EMBL" id="KOG63560.1"/>
    </source>
</evidence>
<name>A0ABR5ITI1_9ACTN</name>
<dbReference type="Proteomes" id="UP000037020">
    <property type="component" value="Unassembled WGS sequence"/>
</dbReference>
<evidence type="ECO:0000256" key="1">
    <source>
        <dbReference type="ARBA" id="ARBA00009213"/>
    </source>
</evidence>
<dbReference type="Gene3D" id="3.30.1050.10">
    <property type="entry name" value="SCP2 sterol-binding domain"/>
    <property type="match status" value="1"/>
</dbReference>
<comment type="similarity">
    <text evidence="1">Belongs to the acetyltransferase Eis family.</text>
</comment>
<dbReference type="Pfam" id="PF13530">
    <property type="entry name" value="SCP2_2"/>
    <property type="match status" value="1"/>
</dbReference>
<keyword evidence="6" id="KW-1185">Reference proteome</keyword>
<dbReference type="PANTHER" id="PTHR37817">
    <property type="entry name" value="N-ACETYLTRANSFERASE EIS"/>
    <property type="match status" value="1"/>
</dbReference>
<dbReference type="PROSITE" id="PS51186">
    <property type="entry name" value="GNAT"/>
    <property type="match status" value="1"/>
</dbReference>
<evidence type="ECO:0000256" key="3">
    <source>
        <dbReference type="ARBA" id="ARBA00023315"/>
    </source>
</evidence>
<keyword evidence="3" id="KW-0012">Acyltransferase</keyword>
<proteinExistence type="inferred from homology"/>
<evidence type="ECO:0000313" key="6">
    <source>
        <dbReference type="Proteomes" id="UP000037020"/>
    </source>
</evidence>
<keyword evidence="2" id="KW-0808">Transferase</keyword>
<dbReference type="HAMAP" id="MF_01812">
    <property type="entry name" value="Eis"/>
    <property type="match status" value="1"/>
</dbReference>
<dbReference type="Pfam" id="PF13527">
    <property type="entry name" value="Acetyltransf_9"/>
    <property type="match status" value="1"/>
</dbReference>
<feature type="non-terminal residue" evidence="5">
    <location>
        <position position="435"/>
    </location>
</feature>
<feature type="domain" description="N-acetyltransferase" evidence="4">
    <location>
        <begin position="5"/>
        <end position="177"/>
    </location>
</feature>
<protein>
    <recommendedName>
        <fullName evidence="4">N-acetyltransferase domain-containing protein</fullName>
    </recommendedName>
</protein>
<gene>
    <name evidence="5" type="ORF">ADK38_42140</name>
</gene>
<reference evidence="5 6" key="1">
    <citation type="submission" date="2015-07" db="EMBL/GenBank/DDBJ databases">
        <authorList>
            <person name="Ju K.-S."/>
            <person name="Doroghazi J.R."/>
            <person name="Metcalf W.W."/>
        </authorList>
    </citation>
    <scope>NUCLEOTIDE SEQUENCE [LARGE SCALE GENOMIC DNA]</scope>
    <source>
        <strain evidence="5 6">NRRL B-3589</strain>
    </source>
</reference>
<comment type="caution">
    <text evidence="5">The sequence shown here is derived from an EMBL/GenBank/DDBJ whole genome shotgun (WGS) entry which is preliminary data.</text>
</comment>
<dbReference type="InterPro" id="IPR016181">
    <property type="entry name" value="Acyl_CoA_acyltransferase"/>
</dbReference>
<dbReference type="SUPFAM" id="SSF55718">
    <property type="entry name" value="SCP-like"/>
    <property type="match status" value="1"/>
</dbReference>
<evidence type="ECO:0000256" key="2">
    <source>
        <dbReference type="ARBA" id="ARBA00022679"/>
    </source>
</evidence>
<dbReference type="InterPro" id="IPR051554">
    <property type="entry name" value="Acetyltransferase_Eis"/>
</dbReference>
<dbReference type="SUPFAM" id="SSF55729">
    <property type="entry name" value="Acyl-CoA N-acyltransferases (Nat)"/>
    <property type="match status" value="1"/>
</dbReference>
<accession>A0ABR5ITI1</accession>
<dbReference type="PANTHER" id="PTHR37817:SF1">
    <property type="entry name" value="N-ACETYLTRANSFERASE EIS"/>
    <property type="match status" value="1"/>
</dbReference>
<dbReference type="InterPro" id="IPR000182">
    <property type="entry name" value="GNAT_dom"/>
</dbReference>
<dbReference type="NCBIfam" id="NF002367">
    <property type="entry name" value="PRK01346.1-4"/>
    <property type="match status" value="1"/>
</dbReference>
<sequence length="435" mass="46918">MNPGLTVRTITESDVPDWCRALHVGFLRRPTVSKEEVETRLGGIDLARTQGAFDAGSVSVNGVNGAGGVNSADGADGRCVATFRSFAQQLTVVGGAAVPADAVSNVTVSPTHRRRGLLTRMMDTDLRLAKERGDAVATLVSAEYPIYGRYGFGPATWITEWEVDVARAGLDGRYTGPADGGRVDFATPETVRGLGPAFHERFRATRPGAVSRSERWWRMETGDLSNGAADEPWKEPFFAVYRGPDGTVDGLLSYEVNERWDGKLPDNTLVVRHLLATSPAAERALWHFVLSVDWISTVRSGHRAPDDVLPLLLGDPRAARVTTHADYLWLRPLDVPRLLQARTYAASAALVLDVRDPAGLAPGRYLLDATPTGATCAPTTRSPDLTLDVAELGALYLGDESVQRLVALGRVQEEQAGAAATAEALLRTGRRPWCP</sequence>
<dbReference type="Pfam" id="PF17668">
    <property type="entry name" value="Acetyltransf_17"/>
    <property type="match status" value="1"/>
</dbReference>
<organism evidence="5 6">
    <name type="scientific">Streptomyces varsoviensis</name>
    <dbReference type="NCBI Taxonomy" id="67373"/>
    <lineage>
        <taxon>Bacteria</taxon>
        <taxon>Bacillati</taxon>
        <taxon>Actinomycetota</taxon>
        <taxon>Actinomycetes</taxon>
        <taxon>Kitasatosporales</taxon>
        <taxon>Streptomycetaceae</taxon>
        <taxon>Streptomyces</taxon>
    </lineage>
</organism>
<dbReference type="InterPro" id="IPR041380">
    <property type="entry name" value="Acetyltransf_17"/>
</dbReference>